<feature type="compositionally biased region" description="Polar residues" evidence="5">
    <location>
        <begin position="202"/>
        <end position="224"/>
    </location>
</feature>
<name>A0ABR2JLE1_9PEZI</name>
<evidence type="ECO:0000256" key="2">
    <source>
        <dbReference type="ARBA" id="ARBA00022692"/>
    </source>
</evidence>
<feature type="region of interest" description="Disordered" evidence="5">
    <location>
        <begin position="259"/>
        <end position="279"/>
    </location>
</feature>
<gene>
    <name evidence="7" type="ORF">PGQ11_001021</name>
</gene>
<feature type="transmembrane region" description="Helical" evidence="6">
    <location>
        <begin position="230"/>
        <end position="253"/>
    </location>
</feature>
<evidence type="ECO:0000256" key="4">
    <source>
        <dbReference type="ARBA" id="ARBA00023136"/>
    </source>
</evidence>
<protein>
    <submittedName>
        <fullName evidence="7">Uncharacterized protein</fullName>
    </submittedName>
</protein>
<evidence type="ECO:0000313" key="7">
    <source>
        <dbReference type="EMBL" id="KAK8879727.1"/>
    </source>
</evidence>
<evidence type="ECO:0000256" key="5">
    <source>
        <dbReference type="SAM" id="MobiDB-lite"/>
    </source>
</evidence>
<evidence type="ECO:0000256" key="3">
    <source>
        <dbReference type="ARBA" id="ARBA00022989"/>
    </source>
</evidence>
<keyword evidence="2 6" id="KW-0812">Transmembrane</keyword>
<feature type="region of interest" description="Disordered" evidence="5">
    <location>
        <begin position="199"/>
        <end position="224"/>
    </location>
</feature>
<dbReference type="PANTHER" id="PTHR15549:SF26">
    <property type="entry name" value="AXIAL BUDDING PATTERN PROTEIN 2-RELATED"/>
    <property type="match status" value="1"/>
</dbReference>
<evidence type="ECO:0000313" key="8">
    <source>
        <dbReference type="Proteomes" id="UP001390339"/>
    </source>
</evidence>
<comment type="caution">
    <text evidence="7">The sequence shown here is derived from an EMBL/GenBank/DDBJ whole genome shotgun (WGS) entry which is preliminary data.</text>
</comment>
<dbReference type="InterPro" id="IPR051694">
    <property type="entry name" value="Immunoregulatory_rcpt-like"/>
</dbReference>
<reference evidence="7 8" key="1">
    <citation type="journal article" date="2024" name="IMA Fungus">
        <title>Apiospora arundinis, a panoply of carbohydrate-active enzymes and secondary metabolites.</title>
        <authorList>
            <person name="Sorensen T."/>
            <person name="Petersen C."/>
            <person name="Muurmann A.T."/>
            <person name="Christiansen J.V."/>
            <person name="Brundto M.L."/>
            <person name="Overgaard C.K."/>
            <person name="Boysen A.T."/>
            <person name="Wollenberg R.D."/>
            <person name="Larsen T.O."/>
            <person name="Sorensen J.L."/>
            <person name="Nielsen K.L."/>
            <person name="Sondergaard T.E."/>
        </authorList>
    </citation>
    <scope>NUCLEOTIDE SEQUENCE [LARGE SCALE GENOMIC DNA]</scope>
    <source>
        <strain evidence="7 8">AAU 773</strain>
    </source>
</reference>
<dbReference type="EMBL" id="JAPCWZ010000001">
    <property type="protein sequence ID" value="KAK8879727.1"/>
    <property type="molecule type" value="Genomic_DNA"/>
</dbReference>
<keyword evidence="4 6" id="KW-0472">Membrane</keyword>
<dbReference type="PANTHER" id="PTHR15549">
    <property type="entry name" value="PAIRED IMMUNOGLOBULIN-LIKE TYPE 2 RECEPTOR"/>
    <property type="match status" value="1"/>
</dbReference>
<keyword evidence="8" id="KW-1185">Reference proteome</keyword>
<evidence type="ECO:0000256" key="1">
    <source>
        <dbReference type="ARBA" id="ARBA00004167"/>
    </source>
</evidence>
<sequence>MAATRNVLGPLTTVFTPNPTCATPVAGGCDDTSCSGWRAQTCARLAKVSNSYSVIDGSSCWPPTTTGAPSVDVAMAGGLRGWGLYSPGISCPAGHRIACRQTAGGGDGGGDDFPFQFSPTAGETAAGCCPSSYSCSWDIRNRVQTCVRTETTGTYTLVNCGGSTDPGTTVTVQTVTGGVYQVIAAPLIQINWRAVDIPPTATPGSTSQSIQPTGANSPAESSGLSTGAQAGIGVGAALAGLLLLGGVIGYMVLQRRKRRERGGEAGGGPAGPPGKRHQLDSQNIYEIGGNVQEPMVSHELPAQSHPGGYTYTAHA</sequence>
<organism evidence="7 8">
    <name type="scientific">Apiospora arundinis</name>
    <dbReference type="NCBI Taxonomy" id="335852"/>
    <lineage>
        <taxon>Eukaryota</taxon>
        <taxon>Fungi</taxon>
        <taxon>Dikarya</taxon>
        <taxon>Ascomycota</taxon>
        <taxon>Pezizomycotina</taxon>
        <taxon>Sordariomycetes</taxon>
        <taxon>Xylariomycetidae</taxon>
        <taxon>Amphisphaeriales</taxon>
        <taxon>Apiosporaceae</taxon>
        <taxon>Apiospora</taxon>
    </lineage>
</organism>
<proteinExistence type="predicted"/>
<accession>A0ABR2JLE1</accession>
<evidence type="ECO:0000256" key="6">
    <source>
        <dbReference type="SAM" id="Phobius"/>
    </source>
</evidence>
<keyword evidence="3 6" id="KW-1133">Transmembrane helix</keyword>
<dbReference type="PROSITE" id="PS51257">
    <property type="entry name" value="PROKAR_LIPOPROTEIN"/>
    <property type="match status" value="1"/>
</dbReference>
<comment type="subcellular location">
    <subcellularLocation>
        <location evidence="1">Membrane</location>
        <topology evidence="1">Single-pass membrane protein</topology>
    </subcellularLocation>
</comment>
<dbReference type="Proteomes" id="UP001390339">
    <property type="component" value="Unassembled WGS sequence"/>
</dbReference>